<keyword evidence="3" id="KW-1185">Reference proteome</keyword>
<dbReference type="SUPFAM" id="SSF51905">
    <property type="entry name" value="FAD/NAD(P)-binding domain"/>
    <property type="match status" value="1"/>
</dbReference>
<dbReference type="Gene3D" id="3.50.50.60">
    <property type="entry name" value="FAD/NAD(P)-binding domain"/>
    <property type="match status" value="2"/>
</dbReference>
<name>A0A7G9RM31_9BURK</name>
<dbReference type="Gene3D" id="3.30.9.10">
    <property type="entry name" value="D-Amino Acid Oxidase, subunit A, domain 2"/>
    <property type="match status" value="1"/>
</dbReference>
<proteinExistence type="predicted"/>
<sequence>MSLAFVCKGRPASFGTCGRALPRRGFCTLADRVRRASYNSRMAQSFERSFDVCIRGAGIVGRTLALLLARERLSVALVDTAGSRAPSHSDVRAYAMNTASRTLLESVRSWPDPEHATAVLQMQVHGDQGGAVTFDAGRQHAEAMAWIVDVPALERRLADATRFQPLVDVVKEPVAAPLTVVCEGRASSSRAEFGVEFDVTPYGQTAIATRLRCERPHSQIARQWFTADGSILAFLPLEGDQGNSVAVVWSIPHDQAQHWLQSDDAPFVQKLQELSEYSLGTLESIAPRASWPLQQAQARRWCGDMATADGHRQHWALAGDAAHTVHPLAGQGLNIGLGDVAALARILGERQGWRSVGDMRLLRQYERERKSALLPLGATMDALQQLFARRESPLQTLRNWGMRGFEMSGPFKEWVARQAMGLQPPPRP</sequence>
<keyword evidence="2" id="KW-0503">Monooxygenase</keyword>
<evidence type="ECO:0000313" key="3">
    <source>
        <dbReference type="Proteomes" id="UP000515811"/>
    </source>
</evidence>
<keyword evidence="2" id="KW-0560">Oxidoreductase</keyword>
<feature type="domain" description="FAD-binding" evidence="1">
    <location>
        <begin position="172"/>
        <end position="371"/>
    </location>
</feature>
<dbReference type="KEGG" id="drg:H9K76_19360"/>
<accession>A0A7G9RM31</accession>
<gene>
    <name evidence="2" type="ORF">H9K76_19360</name>
</gene>
<dbReference type="PRINTS" id="PR00420">
    <property type="entry name" value="RNGMNOXGNASE"/>
</dbReference>
<dbReference type="PANTHER" id="PTHR43876">
    <property type="entry name" value="UBIQUINONE BIOSYNTHESIS MONOOXYGENASE COQ6, MITOCHONDRIAL"/>
    <property type="match status" value="1"/>
</dbReference>
<reference evidence="2 3" key="1">
    <citation type="submission" date="2020-08" db="EMBL/GenBank/DDBJ databases">
        <title>Genome sequence of Diaphorobacter ruginosibacter DSM 27467T.</title>
        <authorList>
            <person name="Hyun D.-W."/>
            <person name="Bae J.-W."/>
        </authorList>
    </citation>
    <scope>NUCLEOTIDE SEQUENCE [LARGE SCALE GENOMIC DNA]</scope>
    <source>
        <strain evidence="2 3">DSM 27467</strain>
    </source>
</reference>
<dbReference type="GO" id="GO:0071949">
    <property type="term" value="F:FAD binding"/>
    <property type="evidence" value="ECO:0007669"/>
    <property type="project" value="InterPro"/>
</dbReference>
<dbReference type="InterPro" id="IPR051205">
    <property type="entry name" value="UbiH/COQ6_monooxygenase"/>
</dbReference>
<dbReference type="AlphaFoldDB" id="A0A7G9RM31"/>
<protein>
    <submittedName>
        <fullName evidence="2">FAD-dependent monooxygenase</fullName>
    </submittedName>
</protein>
<dbReference type="GO" id="GO:0004497">
    <property type="term" value="F:monooxygenase activity"/>
    <property type="evidence" value="ECO:0007669"/>
    <property type="project" value="UniProtKB-KW"/>
</dbReference>
<dbReference type="InterPro" id="IPR018168">
    <property type="entry name" value="Ubi_Hdrlase_CS"/>
</dbReference>
<dbReference type="InterPro" id="IPR036188">
    <property type="entry name" value="FAD/NAD-bd_sf"/>
</dbReference>
<dbReference type="Proteomes" id="UP000515811">
    <property type="component" value="Chromosome"/>
</dbReference>
<dbReference type="EMBL" id="CP060714">
    <property type="protein sequence ID" value="QNN56656.1"/>
    <property type="molecule type" value="Genomic_DNA"/>
</dbReference>
<organism evidence="2 3">
    <name type="scientific">Diaphorobacter ruginosibacter</name>
    <dbReference type="NCBI Taxonomy" id="1715720"/>
    <lineage>
        <taxon>Bacteria</taxon>
        <taxon>Pseudomonadati</taxon>
        <taxon>Pseudomonadota</taxon>
        <taxon>Betaproteobacteria</taxon>
        <taxon>Burkholderiales</taxon>
        <taxon>Comamonadaceae</taxon>
        <taxon>Diaphorobacter</taxon>
    </lineage>
</organism>
<dbReference type="PROSITE" id="PS01304">
    <property type="entry name" value="UBIH"/>
    <property type="match status" value="1"/>
</dbReference>
<dbReference type="PANTHER" id="PTHR43876:SF7">
    <property type="entry name" value="UBIQUINONE BIOSYNTHESIS MONOOXYGENASE COQ6, MITOCHONDRIAL"/>
    <property type="match status" value="1"/>
</dbReference>
<dbReference type="Pfam" id="PF01494">
    <property type="entry name" value="FAD_binding_3"/>
    <property type="match status" value="1"/>
</dbReference>
<evidence type="ECO:0000313" key="2">
    <source>
        <dbReference type="EMBL" id="QNN56656.1"/>
    </source>
</evidence>
<evidence type="ECO:0000259" key="1">
    <source>
        <dbReference type="Pfam" id="PF01494"/>
    </source>
</evidence>
<dbReference type="InterPro" id="IPR002938">
    <property type="entry name" value="FAD-bd"/>
</dbReference>